<organism evidence="4 5">
    <name type="scientific">Sedimenticola selenatireducens</name>
    <dbReference type="NCBI Taxonomy" id="191960"/>
    <lineage>
        <taxon>Bacteria</taxon>
        <taxon>Pseudomonadati</taxon>
        <taxon>Pseudomonadota</taxon>
        <taxon>Gammaproteobacteria</taxon>
        <taxon>Chromatiales</taxon>
        <taxon>Sedimenticolaceae</taxon>
        <taxon>Sedimenticola</taxon>
    </lineage>
</organism>
<feature type="signal peptide" evidence="3">
    <location>
        <begin position="1"/>
        <end position="20"/>
    </location>
</feature>
<keyword evidence="4" id="KW-0378">Hydrolase</keyword>
<keyword evidence="2" id="KW-0812">Transmembrane</keyword>
<proteinExistence type="predicted"/>
<comment type="caution">
    <text evidence="4">The sequence shown here is derived from an EMBL/GenBank/DDBJ whole genome shotgun (WGS) entry which is preliminary data.</text>
</comment>
<dbReference type="SUPFAM" id="SSF49464">
    <property type="entry name" value="Carboxypeptidase regulatory domain-like"/>
    <property type="match status" value="1"/>
</dbReference>
<evidence type="ECO:0000256" key="2">
    <source>
        <dbReference type="SAM" id="Phobius"/>
    </source>
</evidence>
<keyword evidence="2" id="KW-0472">Membrane</keyword>
<dbReference type="EMBL" id="VMNH01000004">
    <property type="protein sequence ID" value="TVO77848.1"/>
    <property type="molecule type" value="Genomic_DNA"/>
</dbReference>
<accession>A0A558DW60</accession>
<dbReference type="InterPro" id="IPR008969">
    <property type="entry name" value="CarboxyPept-like_regulatory"/>
</dbReference>
<evidence type="ECO:0000313" key="5">
    <source>
        <dbReference type="Proteomes" id="UP000316649"/>
    </source>
</evidence>
<keyword evidence="2" id="KW-1133">Transmembrane helix</keyword>
<sequence>MHNLRWLGLTLLLLHATAEAHLFKVFAYAEGNTIHGSVYFAGGNAVENAEITVKGKASDKPVSLTSNRKGEFQYSATTPDDYLIQANTGDGHQAEWLIKAEAFSPTATTANPTTPASSDSHSKRFEKSDQQLASLVEQAVAKQIGPLRESLQRNHDRARFSDILGGIGFIFGIAGIALWWRSKQANR</sequence>
<dbReference type="Proteomes" id="UP000316649">
    <property type="component" value="Unassembled WGS sequence"/>
</dbReference>
<gene>
    <name evidence="4" type="ORF">FHP88_03350</name>
</gene>
<protein>
    <submittedName>
        <fullName evidence="4">Carboxypeptidase regulatory-like domain-containing protein</fullName>
    </submittedName>
</protein>
<evidence type="ECO:0000256" key="1">
    <source>
        <dbReference type="SAM" id="MobiDB-lite"/>
    </source>
</evidence>
<dbReference type="GO" id="GO:0004180">
    <property type="term" value="F:carboxypeptidase activity"/>
    <property type="evidence" value="ECO:0007669"/>
    <property type="project" value="UniProtKB-KW"/>
</dbReference>
<dbReference type="Gene3D" id="2.60.40.1120">
    <property type="entry name" value="Carboxypeptidase-like, regulatory domain"/>
    <property type="match status" value="1"/>
</dbReference>
<dbReference type="OrthoDB" id="8447011at2"/>
<keyword evidence="5" id="KW-1185">Reference proteome</keyword>
<dbReference type="AlphaFoldDB" id="A0A558DW60"/>
<feature type="compositionally biased region" description="Low complexity" evidence="1">
    <location>
        <begin position="107"/>
        <end position="118"/>
    </location>
</feature>
<keyword evidence="4" id="KW-0121">Carboxypeptidase</keyword>
<name>A0A558DW60_9GAMM</name>
<keyword evidence="3" id="KW-0732">Signal</keyword>
<feature type="transmembrane region" description="Helical" evidence="2">
    <location>
        <begin position="163"/>
        <end position="180"/>
    </location>
</feature>
<keyword evidence="4" id="KW-0645">Protease</keyword>
<evidence type="ECO:0000313" key="4">
    <source>
        <dbReference type="EMBL" id="TVO77848.1"/>
    </source>
</evidence>
<feature type="region of interest" description="Disordered" evidence="1">
    <location>
        <begin position="107"/>
        <end position="128"/>
    </location>
</feature>
<evidence type="ECO:0000256" key="3">
    <source>
        <dbReference type="SAM" id="SignalP"/>
    </source>
</evidence>
<feature type="chain" id="PRO_5022095053" evidence="3">
    <location>
        <begin position="21"/>
        <end position="187"/>
    </location>
</feature>
<dbReference type="RefSeq" id="WP_144357572.1">
    <property type="nucleotide sequence ID" value="NZ_VMNH01000004.1"/>
</dbReference>
<reference evidence="4 5" key="1">
    <citation type="submission" date="2019-07" db="EMBL/GenBank/DDBJ databases">
        <title>The pathways for chlorine oxyanion respiration interact through the shared metabolite chlorate.</title>
        <authorList>
            <person name="Barnum T.P."/>
            <person name="Cheng Y."/>
            <person name="Hill K.A."/>
            <person name="Lucas L.N."/>
            <person name="Carlson H.K."/>
            <person name="Coates J.D."/>
        </authorList>
    </citation>
    <scope>NUCLEOTIDE SEQUENCE [LARGE SCALE GENOMIC DNA]</scope>
    <source>
        <strain evidence="4 5">BK-1</strain>
    </source>
</reference>